<dbReference type="EMBL" id="JADWOX010000029">
    <property type="protein sequence ID" value="MBI1686852.1"/>
    <property type="molecule type" value="Genomic_DNA"/>
</dbReference>
<dbReference type="InterPro" id="IPR036962">
    <property type="entry name" value="Glyco_hydro_3_N_sf"/>
</dbReference>
<dbReference type="Pfam" id="PF00933">
    <property type="entry name" value="Glyco_hydro_3"/>
    <property type="match status" value="1"/>
</dbReference>
<comment type="caution">
    <text evidence="8">The sequence shown here is derived from an EMBL/GenBank/DDBJ whole genome shotgun (WGS) entry which is preliminary data.</text>
</comment>
<dbReference type="PROSITE" id="PS00775">
    <property type="entry name" value="GLYCOSYL_HYDROL_F3"/>
    <property type="match status" value="1"/>
</dbReference>
<dbReference type="SUPFAM" id="SSF51445">
    <property type="entry name" value="(Trans)glycosidases"/>
    <property type="match status" value="1"/>
</dbReference>
<dbReference type="SMART" id="SM01217">
    <property type="entry name" value="Fn3_like"/>
    <property type="match status" value="1"/>
</dbReference>
<keyword evidence="3" id="KW-0119">Carbohydrate metabolism</keyword>
<dbReference type="PANTHER" id="PTHR42715:SF10">
    <property type="entry name" value="BETA-GLUCOSIDASE"/>
    <property type="match status" value="1"/>
</dbReference>
<dbReference type="InterPro" id="IPR013783">
    <property type="entry name" value="Ig-like_fold"/>
</dbReference>
<keyword evidence="4 5" id="KW-0326">Glycosidase</keyword>
<dbReference type="InterPro" id="IPR026891">
    <property type="entry name" value="Fn3-like"/>
</dbReference>
<evidence type="ECO:0000256" key="2">
    <source>
        <dbReference type="ARBA" id="ARBA00022801"/>
    </source>
</evidence>
<feature type="chain" id="PRO_5045756217" evidence="6">
    <location>
        <begin position="32"/>
        <end position="766"/>
    </location>
</feature>
<dbReference type="SUPFAM" id="SSF52279">
    <property type="entry name" value="Beta-D-glucan exohydrolase, C-terminal domain"/>
    <property type="match status" value="1"/>
</dbReference>
<dbReference type="GO" id="GO:0016787">
    <property type="term" value="F:hydrolase activity"/>
    <property type="evidence" value="ECO:0007669"/>
    <property type="project" value="UniProtKB-KW"/>
</dbReference>
<dbReference type="PANTHER" id="PTHR42715">
    <property type="entry name" value="BETA-GLUCOSIDASE"/>
    <property type="match status" value="1"/>
</dbReference>
<dbReference type="InterPro" id="IPR006311">
    <property type="entry name" value="TAT_signal"/>
</dbReference>
<evidence type="ECO:0000259" key="7">
    <source>
        <dbReference type="SMART" id="SM01217"/>
    </source>
</evidence>
<dbReference type="InterPro" id="IPR001764">
    <property type="entry name" value="Glyco_hydro_3_N"/>
</dbReference>
<evidence type="ECO:0000256" key="6">
    <source>
        <dbReference type="SAM" id="SignalP"/>
    </source>
</evidence>
<dbReference type="PROSITE" id="PS51318">
    <property type="entry name" value="TAT"/>
    <property type="match status" value="1"/>
</dbReference>
<sequence>MSEGPHRRALLTGAAALGLGSGLASALPALAATQEARVRALLKQMTLDEKIGQTHQPAGGRQKSLNSKIDATALELVRKGGVGSYLHVAGAAFLRELQRTAVEESRLKIPLLFAIDVVHGFRTLYPVPLAMAATFDPGIVRATARMAAVETAVSGLHWTFAPMVDIARDPRWGRIVEGAGEDPYLGSVMADAQVRGFQGEGLEGKDSILACAKHFGAYGAAAGGRDYDAAELSDRTLNEVYLPPFHAAAKAGAGTMMTAFNDLNGAPTTANAALVRGVLKTQWTWPGLVVSDWNAILELINHGIAETPVQAAALALKAGVDMDMASGVYAAHLKTAIAADPSLAPLLDQAVTRILTAKMRLGLFDDPYRFGDVEREKTVFLSPPHRAIAREAARKAVVLLKNDGGLLPIAPSARKIAVIGALATDNLSQLGSWKARGQAADVAPLLPALQAAAPAGTEIVHVAGASPRSLDETGIPAAVEAARAADLVLLMVGEDFDHSGESRSRSDLSLPGAQSALARAVLATGKPVVVLLPSGRPLVAPEVLEKAPAVLATWFLGVEAGPALADILFGKAAPGGRLPVGFPRATGQSPTFYAHTPSGRPADPDLAKDTARYHDVDIGPLFPFGHGLSYAPFAYSDLTLDRDTVTPGGAVKIALTVANTGSVAADEVVQLYVRDPVATIARPVKALRGFVRVTLALGEKKRVSFTLTPAQLAIWSPAGWVIEAGKVEVMIGSSSADIRLRGAFTITAPGKGRDPATAILTPVSFA</sequence>
<keyword evidence="6" id="KW-0732">Signal</keyword>
<dbReference type="Pfam" id="PF01915">
    <property type="entry name" value="Glyco_hydro_3_C"/>
    <property type="match status" value="1"/>
</dbReference>
<dbReference type="Proteomes" id="UP000639859">
    <property type="component" value="Unassembled WGS sequence"/>
</dbReference>
<dbReference type="Gene3D" id="2.60.40.10">
    <property type="entry name" value="Immunoglobulins"/>
    <property type="match status" value="1"/>
</dbReference>
<proteinExistence type="inferred from homology"/>
<keyword evidence="2 5" id="KW-0378">Hydrolase</keyword>
<dbReference type="InterPro" id="IPR002772">
    <property type="entry name" value="Glyco_hydro_3_C"/>
</dbReference>
<evidence type="ECO:0000256" key="5">
    <source>
        <dbReference type="RuleBase" id="RU361161"/>
    </source>
</evidence>
<feature type="signal peptide" evidence="6">
    <location>
        <begin position="1"/>
        <end position="31"/>
    </location>
</feature>
<dbReference type="InterPro" id="IPR017853">
    <property type="entry name" value="GH"/>
</dbReference>
<dbReference type="Pfam" id="PF14310">
    <property type="entry name" value="Fn3-like"/>
    <property type="match status" value="1"/>
</dbReference>
<accession>A0ABS0T4P0</accession>
<dbReference type="InterPro" id="IPR050288">
    <property type="entry name" value="Cellulose_deg_GH3"/>
</dbReference>
<dbReference type="InterPro" id="IPR019800">
    <property type="entry name" value="Glyco_hydro_3_AS"/>
</dbReference>
<dbReference type="PRINTS" id="PR00133">
    <property type="entry name" value="GLHYDRLASE3"/>
</dbReference>
<gene>
    <name evidence="8" type="ORF">I4Q42_24555</name>
</gene>
<dbReference type="Gene3D" id="3.40.50.1700">
    <property type="entry name" value="Glycoside hydrolase family 3 C-terminal domain"/>
    <property type="match status" value="1"/>
</dbReference>
<name>A0ABS0T4P0_9CAUL</name>
<evidence type="ECO:0000256" key="4">
    <source>
        <dbReference type="ARBA" id="ARBA00023295"/>
    </source>
</evidence>
<protein>
    <submittedName>
        <fullName evidence="8">Glycoside hydrolase family 3 C-terminal domain-containing protein</fullName>
    </submittedName>
</protein>
<evidence type="ECO:0000256" key="1">
    <source>
        <dbReference type="ARBA" id="ARBA00005336"/>
    </source>
</evidence>
<reference evidence="8 9" key="1">
    <citation type="submission" date="2020-11" db="EMBL/GenBank/DDBJ databases">
        <title>genome sequence of strain KACC 18849.</title>
        <authorList>
            <person name="Gao J."/>
            <person name="Zhang X."/>
        </authorList>
    </citation>
    <scope>NUCLEOTIDE SEQUENCE [LARGE SCALE GENOMIC DNA]</scope>
    <source>
        <strain evidence="8 9">KACC 18849</strain>
    </source>
</reference>
<organism evidence="8 9">
    <name type="scientific">Caulobacter hibisci</name>
    <dbReference type="NCBI Taxonomy" id="2035993"/>
    <lineage>
        <taxon>Bacteria</taxon>
        <taxon>Pseudomonadati</taxon>
        <taxon>Pseudomonadota</taxon>
        <taxon>Alphaproteobacteria</taxon>
        <taxon>Caulobacterales</taxon>
        <taxon>Caulobacteraceae</taxon>
        <taxon>Caulobacter</taxon>
    </lineage>
</organism>
<dbReference type="RefSeq" id="WP_198578738.1">
    <property type="nucleotide sequence ID" value="NZ_JADWOX010000029.1"/>
</dbReference>
<evidence type="ECO:0000256" key="3">
    <source>
        <dbReference type="ARBA" id="ARBA00023277"/>
    </source>
</evidence>
<dbReference type="InterPro" id="IPR036881">
    <property type="entry name" value="Glyco_hydro_3_C_sf"/>
</dbReference>
<keyword evidence="9" id="KW-1185">Reference proteome</keyword>
<dbReference type="Gene3D" id="3.20.20.300">
    <property type="entry name" value="Glycoside hydrolase, family 3, N-terminal domain"/>
    <property type="match status" value="1"/>
</dbReference>
<evidence type="ECO:0000313" key="8">
    <source>
        <dbReference type="EMBL" id="MBI1686852.1"/>
    </source>
</evidence>
<evidence type="ECO:0000313" key="9">
    <source>
        <dbReference type="Proteomes" id="UP000639859"/>
    </source>
</evidence>
<feature type="domain" description="Fibronectin type III-like" evidence="7">
    <location>
        <begin position="667"/>
        <end position="735"/>
    </location>
</feature>
<comment type="similarity">
    <text evidence="1 5">Belongs to the glycosyl hydrolase 3 family.</text>
</comment>